<keyword evidence="2" id="KW-1185">Reference proteome</keyword>
<name>A0A212EJM8_DANPL</name>
<dbReference type="Proteomes" id="UP000007151">
    <property type="component" value="Unassembled WGS sequence"/>
</dbReference>
<dbReference type="InParanoid" id="A0A212EJM8"/>
<evidence type="ECO:0000313" key="1">
    <source>
        <dbReference type="EMBL" id="OWR41658.1"/>
    </source>
</evidence>
<reference evidence="1 2" key="1">
    <citation type="journal article" date="2011" name="Cell">
        <title>The monarch butterfly genome yields insights into long-distance migration.</title>
        <authorList>
            <person name="Zhan S."/>
            <person name="Merlin C."/>
            <person name="Boore J.L."/>
            <person name="Reppert S.M."/>
        </authorList>
    </citation>
    <scope>NUCLEOTIDE SEQUENCE [LARGE SCALE GENOMIC DNA]</scope>
    <source>
        <strain evidence="1">F-2</strain>
    </source>
</reference>
<comment type="caution">
    <text evidence="1">The sequence shown here is derived from an EMBL/GenBank/DDBJ whole genome shotgun (WGS) entry which is preliminary data.</text>
</comment>
<organism evidence="1 2">
    <name type="scientific">Danaus plexippus plexippus</name>
    <dbReference type="NCBI Taxonomy" id="278856"/>
    <lineage>
        <taxon>Eukaryota</taxon>
        <taxon>Metazoa</taxon>
        <taxon>Ecdysozoa</taxon>
        <taxon>Arthropoda</taxon>
        <taxon>Hexapoda</taxon>
        <taxon>Insecta</taxon>
        <taxon>Pterygota</taxon>
        <taxon>Neoptera</taxon>
        <taxon>Endopterygota</taxon>
        <taxon>Lepidoptera</taxon>
        <taxon>Glossata</taxon>
        <taxon>Ditrysia</taxon>
        <taxon>Papilionoidea</taxon>
        <taxon>Nymphalidae</taxon>
        <taxon>Danainae</taxon>
        <taxon>Danaini</taxon>
        <taxon>Danaina</taxon>
        <taxon>Danaus</taxon>
        <taxon>Danaus</taxon>
    </lineage>
</organism>
<dbReference type="EMBL" id="AGBW02014444">
    <property type="protein sequence ID" value="OWR41658.1"/>
    <property type="molecule type" value="Genomic_DNA"/>
</dbReference>
<dbReference type="AlphaFoldDB" id="A0A212EJM8"/>
<protein>
    <submittedName>
        <fullName evidence="1">Uncharacterized protein</fullName>
    </submittedName>
</protein>
<dbReference type="KEGG" id="dpl:KGM_215488"/>
<gene>
    <name evidence="1" type="ORF">KGM_215488</name>
</gene>
<proteinExistence type="predicted"/>
<evidence type="ECO:0000313" key="2">
    <source>
        <dbReference type="Proteomes" id="UP000007151"/>
    </source>
</evidence>
<sequence>MTRHSIERAIVITMKFTLDIILRVELKYNEELPYTKQCSGEQRSLFMALLNIRGEWYLYIWIIYRKIYSAFIWLFGNHCRVDKGRALISAGVARQSIGGLHRVRTRRRRQQHRKHVVALVRRPSVRRIVMAPGATAHAMMEDKEKILSNENLENSQLDNLNTIFLMFNNPYKRRKSLFMALLNIRGEWYLYIWIIYRKIYSAFIWLFGNHCRVDKGRALISAGVARQSIGGLHRVRTRRRRQQHRKHVVALVRRPSVRRIVMAPGATAHAMMEDKEKILSNGNKIGNCQSC</sequence>
<accession>A0A212EJM8</accession>